<comment type="similarity">
    <text evidence="1">Belongs to the helicase family. RecQ subfamily.</text>
</comment>
<protein>
    <recommendedName>
        <fullName evidence="9">DNA 3'-5' helicase</fullName>
        <ecNumber evidence="9">5.6.2.4</ecNumber>
    </recommendedName>
</protein>
<keyword evidence="3" id="KW-0378">Hydrolase</keyword>
<dbReference type="GO" id="GO:0005634">
    <property type="term" value="C:nucleus"/>
    <property type="evidence" value="ECO:0007669"/>
    <property type="project" value="TreeGrafter"/>
</dbReference>
<organism evidence="14 15">
    <name type="scientific">Chrysophaeum taylorii</name>
    <dbReference type="NCBI Taxonomy" id="2483200"/>
    <lineage>
        <taxon>Eukaryota</taxon>
        <taxon>Sar</taxon>
        <taxon>Stramenopiles</taxon>
        <taxon>Ochrophyta</taxon>
        <taxon>Pelagophyceae</taxon>
        <taxon>Pelagomonadales</taxon>
        <taxon>Pelagomonadaceae</taxon>
        <taxon>Chrysophaeum</taxon>
    </lineage>
</organism>
<dbReference type="GO" id="GO:0043138">
    <property type="term" value="F:3'-5' DNA helicase activity"/>
    <property type="evidence" value="ECO:0007669"/>
    <property type="project" value="UniProtKB-EC"/>
</dbReference>
<dbReference type="Gene3D" id="1.10.10.10">
    <property type="entry name" value="Winged helix-like DNA-binding domain superfamily/Winged helix DNA-binding domain"/>
    <property type="match status" value="1"/>
</dbReference>
<evidence type="ECO:0000256" key="4">
    <source>
        <dbReference type="ARBA" id="ARBA00022806"/>
    </source>
</evidence>
<dbReference type="NCBIfam" id="TIGR00614">
    <property type="entry name" value="recQ_fam"/>
    <property type="match status" value="1"/>
</dbReference>
<dbReference type="SUPFAM" id="SSF47819">
    <property type="entry name" value="HRDC-like"/>
    <property type="match status" value="1"/>
</dbReference>
<dbReference type="Gene3D" id="3.40.50.300">
    <property type="entry name" value="P-loop containing nucleotide triphosphate hydrolases"/>
    <property type="match status" value="2"/>
</dbReference>
<dbReference type="GO" id="GO:0005737">
    <property type="term" value="C:cytoplasm"/>
    <property type="evidence" value="ECO:0007669"/>
    <property type="project" value="TreeGrafter"/>
</dbReference>
<dbReference type="InterPro" id="IPR011545">
    <property type="entry name" value="DEAD/DEAH_box_helicase_dom"/>
</dbReference>
<proteinExistence type="inferred from homology"/>
<dbReference type="SMART" id="SM00487">
    <property type="entry name" value="DEXDc"/>
    <property type="match status" value="1"/>
</dbReference>
<evidence type="ECO:0000256" key="3">
    <source>
        <dbReference type="ARBA" id="ARBA00022801"/>
    </source>
</evidence>
<dbReference type="PROSITE" id="PS51194">
    <property type="entry name" value="HELICASE_CTER"/>
    <property type="match status" value="1"/>
</dbReference>
<dbReference type="Proteomes" id="UP001230188">
    <property type="component" value="Unassembled WGS sequence"/>
</dbReference>
<evidence type="ECO:0000256" key="6">
    <source>
        <dbReference type="ARBA" id="ARBA00023125"/>
    </source>
</evidence>
<evidence type="ECO:0000256" key="8">
    <source>
        <dbReference type="ARBA" id="ARBA00034617"/>
    </source>
</evidence>
<dbReference type="InterPro" id="IPR027417">
    <property type="entry name" value="P-loop_NTPase"/>
</dbReference>
<accession>A0AAD7U7R0</accession>
<dbReference type="SUPFAM" id="SSF52540">
    <property type="entry name" value="P-loop containing nucleoside triphosphate hydrolases"/>
    <property type="match status" value="1"/>
</dbReference>
<feature type="domain" description="Helicase ATP-binding" evidence="12">
    <location>
        <begin position="84"/>
        <end position="255"/>
    </location>
</feature>
<evidence type="ECO:0000259" key="12">
    <source>
        <dbReference type="PROSITE" id="PS51192"/>
    </source>
</evidence>
<feature type="region of interest" description="Disordered" evidence="10">
    <location>
        <begin position="1"/>
        <end position="29"/>
    </location>
</feature>
<dbReference type="EC" id="5.6.2.4" evidence="9"/>
<sequence>MAEAKEREQVASSATPKPAAAVESWEDDPELDRIMAEAEAREGLGAETAARRAAIEGATEAEFVEVLEEVWGHESLREGQLAALEAVAAGRDGGVYWATGSGKSLVYQLPAMVARRRGERKTALVISPLISLMQDQVTAMNTLVGEDVACFLGSAQTDNAVEERALRGEYPLVYATPEKATSGALCAALGDRLLLVAIDEAHCVSEYGHDFRPEYRSLGRLRGARVSAPLLALTATATPRIRRDVETNLGLRPGFFVAIKSVDRPNLRITCQRKTSALTKDAILKKLSVAVQSSKNGPTIVYCATRREVDDAVAGLRARLPPEVQDQVVGYHAGHSAPQRADAHEAFLVGRASVVVATSAFGMGIDKADVRRVVHLGPPKTFEGYYQMIGRAGRDGKPADCDMYFASSDFDKYESDFYLGGLQPEAKEAVRASTRALRSFAEAGVDACRRALVVDYFAGANGGDRWRCGTCDLCAAAGDAAGESASRDFTPQARLVATVVVNVSGGAAMTDLSTVAAGGMVAGEDWKVRRFQKAVAAVARLREEEEELDAKDHPKKKHRCTKDDVKDWLVPAMLKRGLLVAEQRRSNAHARAWSYNVYLPGGAPCAALAAGTSTFLAPPPLALLEKERAEKKIAEERVSELARSGVDVANIPQEELEAGAGPAIRAELKWIRALASWRANGKQDKADKYEAVLARILAWRDAQARQHKLAPVNVLADYVAKRVAYSLPGTVADLRAVGVRHAVGIADLAAVIQDSVEQLELRTAVAAGCAPVIALPRDARWRPPNKWALAKAPNPKKKANFEISYERFQEKGQSIAAIATDQLNGKPILQNTVVGHLLTALAHGRPLDVQRLQEQAAAILPDPCGAPTTQVWTRLEDALAACADTVDVVGAERYDAKTLARAYGGDAAACAEIDYKERTPQQQQVCSSFWNDVRWFTTLKRVGYDPTSGQSEPPAKRLKSPGPS</sequence>
<dbReference type="GO" id="GO:0000724">
    <property type="term" value="P:double-strand break repair via homologous recombination"/>
    <property type="evidence" value="ECO:0007669"/>
    <property type="project" value="TreeGrafter"/>
</dbReference>
<reference evidence="14" key="1">
    <citation type="submission" date="2023-01" db="EMBL/GenBank/DDBJ databases">
        <title>Metagenome sequencing of chrysophaentin producing Chrysophaeum taylorii.</title>
        <authorList>
            <person name="Davison J."/>
            <person name="Bewley C."/>
        </authorList>
    </citation>
    <scope>NUCLEOTIDE SEQUENCE</scope>
    <source>
        <strain evidence="14">NIES-1699</strain>
    </source>
</reference>
<dbReference type="InterPro" id="IPR010997">
    <property type="entry name" value="HRDC-like_sf"/>
</dbReference>
<evidence type="ECO:0000256" key="7">
    <source>
        <dbReference type="ARBA" id="ARBA00023235"/>
    </source>
</evidence>
<dbReference type="PANTHER" id="PTHR13710:SF120">
    <property type="entry name" value="BIFUNCTIONAL 3'-5' EXONUCLEASE_ATP-DEPENDENT HELICASE WRN"/>
    <property type="match status" value="1"/>
</dbReference>
<keyword evidence="4" id="KW-0347">Helicase</keyword>
<dbReference type="EMBL" id="JAQMWT010000667">
    <property type="protein sequence ID" value="KAJ8598643.1"/>
    <property type="molecule type" value="Genomic_DNA"/>
</dbReference>
<dbReference type="Gene3D" id="1.10.150.80">
    <property type="entry name" value="HRDC domain"/>
    <property type="match status" value="1"/>
</dbReference>
<gene>
    <name evidence="14" type="ORF">CTAYLR_003090</name>
</gene>
<dbReference type="GO" id="GO:0009378">
    <property type="term" value="F:four-way junction helicase activity"/>
    <property type="evidence" value="ECO:0007669"/>
    <property type="project" value="TreeGrafter"/>
</dbReference>
<keyword evidence="6" id="KW-0238">DNA-binding</keyword>
<dbReference type="InterPro" id="IPR036388">
    <property type="entry name" value="WH-like_DNA-bd_sf"/>
</dbReference>
<dbReference type="GO" id="GO:0016787">
    <property type="term" value="F:hydrolase activity"/>
    <property type="evidence" value="ECO:0007669"/>
    <property type="project" value="UniProtKB-KW"/>
</dbReference>
<evidence type="ECO:0000259" key="13">
    <source>
        <dbReference type="PROSITE" id="PS51194"/>
    </source>
</evidence>
<keyword evidence="2" id="KW-0547">Nucleotide-binding</keyword>
<evidence type="ECO:0000256" key="10">
    <source>
        <dbReference type="SAM" id="MobiDB-lite"/>
    </source>
</evidence>
<comment type="catalytic activity">
    <reaction evidence="8">
        <text>Couples ATP hydrolysis with the unwinding of duplex DNA by translocating in the 3'-5' direction.</text>
        <dbReference type="EC" id="5.6.2.4"/>
    </reaction>
</comment>
<dbReference type="InterPro" id="IPR001650">
    <property type="entry name" value="Helicase_C-like"/>
</dbReference>
<evidence type="ECO:0000259" key="11">
    <source>
        <dbReference type="PROSITE" id="PS50967"/>
    </source>
</evidence>
<dbReference type="Pfam" id="PF00271">
    <property type="entry name" value="Helicase_C"/>
    <property type="match status" value="1"/>
</dbReference>
<dbReference type="Pfam" id="PF00270">
    <property type="entry name" value="DEAD"/>
    <property type="match status" value="1"/>
</dbReference>
<evidence type="ECO:0000256" key="1">
    <source>
        <dbReference type="ARBA" id="ARBA00005446"/>
    </source>
</evidence>
<dbReference type="InterPro" id="IPR002121">
    <property type="entry name" value="HRDC_dom"/>
</dbReference>
<feature type="domain" description="Helicase C-terminal" evidence="13">
    <location>
        <begin position="283"/>
        <end position="438"/>
    </location>
</feature>
<dbReference type="InterPro" id="IPR044876">
    <property type="entry name" value="HRDC_dom_sf"/>
</dbReference>
<dbReference type="GO" id="GO:0005694">
    <property type="term" value="C:chromosome"/>
    <property type="evidence" value="ECO:0007669"/>
    <property type="project" value="TreeGrafter"/>
</dbReference>
<dbReference type="PANTHER" id="PTHR13710">
    <property type="entry name" value="DNA HELICASE RECQ FAMILY MEMBER"/>
    <property type="match status" value="1"/>
</dbReference>
<feature type="region of interest" description="Disordered" evidence="10">
    <location>
        <begin position="944"/>
        <end position="964"/>
    </location>
</feature>
<evidence type="ECO:0000256" key="2">
    <source>
        <dbReference type="ARBA" id="ARBA00022741"/>
    </source>
</evidence>
<dbReference type="InterPro" id="IPR014001">
    <property type="entry name" value="Helicase_ATP-bd"/>
</dbReference>
<comment type="caution">
    <text evidence="14">The sequence shown here is derived from an EMBL/GenBank/DDBJ whole genome shotgun (WGS) entry which is preliminary data.</text>
</comment>
<dbReference type="AlphaFoldDB" id="A0AAD7U7R0"/>
<dbReference type="CDD" id="cd17920">
    <property type="entry name" value="DEXHc_RecQ"/>
    <property type="match status" value="1"/>
</dbReference>
<dbReference type="PROSITE" id="PS50967">
    <property type="entry name" value="HRDC"/>
    <property type="match status" value="1"/>
</dbReference>
<keyword evidence="15" id="KW-1185">Reference proteome</keyword>
<dbReference type="PROSITE" id="PS51192">
    <property type="entry name" value="HELICASE_ATP_BIND_1"/>
    <property type="match status" value="1"/>
</dbReference>
<evidence type="ECO:0000313" key="14">
    <source>
        <dbReference type="EMBL" id="KAJ8598643.1"/>
    </source>
</evidence>
<keyword evidence="7" id="KW-0413">Isomerase</keyword>
<dbReference type="GO" id="GO:0005524">
    <property type="term" value="F:ATP binding"/>
    <property type="evidence" value="ECO:0007669"/>
    <property type="project" value="UniProtKB-KW"/>
</dbReference>
<name>A0AAD7U7R0_9STRA</name>
<evidence type="ECO:0000313" key="15">
    <source>
        <dbReference type="Proteomes" id="UP001230188"/>
    </source>
</evidence>
<dbReference type="SMART" id="SM00490">
    <property type="entry name" value="HELICc"/>
    <property type="match status" value="1"/>
</dbReference>
<dbReference type="InterPro" id="IPR004589">
    <property type="entry name" value="DNA_helicase_ATP-dep_RecQ"/>
</dbReference>
<dbReference type="GO" id="GO:0003677">
    <property type="term" value="F:DNA binding"/>
    <property type="evidence" value="ECO:0007669"/>
    <property type="project" value="UniProtKB-KW"/>
</dbReference>
<feature type="domain" description="HRDC" evidence="11">
    <location>
        <begin position="686"/>
        <end position="766"/>
    </location>
</feature>
<evidence type="ECO:0000256" key="9">
    <source>
        <dbReference type="ARBA" id="ARBA00034808"/>
    </source>
</evidence>
<keyword evidence="5" id="KW-0067">ATP-binding</keyword>
<evidence type="ECO:0000256" key="5">
    <source>
        <dbReference type="ARBA" id="ARBA00022840"/>
    </source>
</evidence>